<feature type="domain" description="BHLH" evidence="7">
    <location>
        <begin position="181"/>
        <end position="230"/>
    </location>
</feature>
<dbReference type="GO" id="GO:0046983">
    <property type="term" value="F:protein dimerization activity"/>
    <property type="evidence" value="ECO:0007669"/>
    <property type="project" value="InterPro"/>
</dbReference>
<dbReference type="Pfam" id="PF00010">
    <property type="entry name" value="HLH"/>
    <property type="match status" value="1"/>
</dbReference>
<comment type="subcellular location">
    <subcellularLocation>
        <location evidence="1">Nucleus</location>
    </subcellularLocation>
</comment>
<dbReference type="Gene3D" id="4.10.280.10">
    <property type="entry name" value="Helix-loop-helix DNA-binding domain"/>
    <property type="match status" value="1"/>
</dbReference>
<feature type="region of interest" description="Disordered" evidence="6">
    <location>
        <begin position="93"/>
        <end position="144"/>
    </location>
</feature>
<keyword evidence="4" id="KW-0804">Transcription</keyword>
<evidence type="ECO:0000313" key="9">
    <source>
        <dbReference type="Proteomes" id="UP001229421"/>
    </source>
</evidence>
<sequence length="284" mass="32095">MEELDWETNMSSFPWSNINHHQQQQTIDNFIFGSENIFSNPVQLGSYHHSTPATLNTSSSFSSDHQDDNISVIFSNNKIVTSDNSVTKEIDDVTVSQSSSEKNPINHYGFYDVPRSKRPRSDPVRSTSSTLNFRQSTTSGETESEIVAQMKEMIYRAAVFRPVSFSDEEVAEKRRRKNVKISNDPQTVAARKRREKVSERIRVLQKLVPGGDKMDTASMLDEAANYLKFLRSQVKEMGKFGSYGTSIDAYGTSNNVTLGVPLSFPMQTHFLLPHQQICFTPPHA</sequence>
<dbReference type="InterPro" id="IPR045843">
    <property type="entry name" value="IND-like"/>
</dbReference>
<dbReference type="EMBL" id="JAUHHV010000002">
    <property type="protein sequence ID" value="KAK1434179.1"/>
    <property type="molecule type" value="Genomic_DNA"/>
</dbReference>
<dbReference type="PANTHER" id="PTHR45914">
    <property type="entry name" value="TRANSCRIPTION FACTOR HEC3-RELATED"/>
    <property type="match status" value="1"/>
</dbReference>
<dbReference type="GO" id="GO:0003700">
    <property type="term" value="F:DNA-binding transcription factor activity"/>
    <property type="evidence" value="ECO:0007669"/>
    <property type="project" value="InterPro"/>
</dbReference>
<dbReference type="SMART" id="SM00353">
    <property type="entry name" value="HLH"/>
    <property type="match status" value="1"/>
</dbReference>
<keyword evidence="3" id="KW-0238">DNA-binding</keyword>
<dbReference type="InterPro" id="IPR011598">
    <property type="entry name" value="bHLH_dom"/>
</dbReference>
<evidence type="ECO:0000256" key="1">
    <source>
        <dbReference type="ARBA" id="ARBA00004123"/>
    </source>
</evidence>
<evidence type="ECO:0000256" key="4">
    <source>
        <dbReference type="ARBA" id="ARBA00023163"/>
    </source>
</evidence>
<evidence type="ECO:0000256" key="5">
    <source>
        <dbReference type="ARBA" id="ARBA00023242"/>
    </source>
</evidence>
<keyword evidence="9" id="KW-1185">Reference proteome</keyword>
<dbReference type="SUPFAM" id="SSF47459">
    <property type="entry name" value="HLH, helix-loop-helix DNA-binding domain"/>
    <property type="match status" value="1"/>
</dbReference>
<name>A0AAD8P6I6_TARER</name>
<evidence type="ECO:0000259" key="7">
    <source>
        <dbReference type="PROSITE" id="PS50888"/>
    </source>
</evidence>
<evidence type="ECO:0000256" key="2">
    <source>
        <dbReference type="ARBA" id="ARBA00023015"/>
    </source>
</evidence>
<evidence type="ECO:0000256" key="6">
    <source>
        <dbReference type="SAM" id="MobiDB-lite"/>
    </source>
</evidence>
<dbReference type="InterPro" id="IPR036638">
    <property type="entry name" value="HLH_DNA-bd_sf"/>
</dbReference>
<proteinExistence type="predicted"/>
<gene>
    <name evidence="8" type="ORF">QVD17_11098</name>
</gene>
<dbReference type="GO" id="GO:0005634">
    <property type="term" value="C:nucleus"/>
    <property type="evidence" value="ECO:0007669"/>
    <property type="project" value="UniProtKB-SubCell"/>
</dbReference>
<feature type="compositionally biased region" description="Polar residues" evidence="6">
    <location>
        <begin position="94"/>
        <end position="103"/>
    </location>
</feature>
<keyword evidence="2" id="KW-0805">Transcription regulation</keyword>
<evidence type="ECO:0000256" key="3">
    <source>
        <dbReference type="ARBA" id="ARBA00023125"/>
    </source>
</evidence>
<feature type="compositionally biased region" description="Polar residues" evidence="6">
    <location>
        <begin position="124"/>
        <end position="141"/>
    </location>
</feature>
<dbReference type="CDD" id="cd11454">
    <property type="entry name" value="bHLH_AtIND_like"/>
    <property type="match status" value="1"/>
</dbReference>
<dbReference type="Proteomes" id="UP001229421">
    <property type="component" value="Unassembled WGS sequence"/>
</dbReference>
<reference evidence="8" key="1">
    <citation type="journal article" date="2023" name="bioRxiv">
        <title>Improved chromosome-level genome assembly for marigold (Tagetes erecta).</title>
        <authorList>
            <person name="Jiang F."/>
            <person name="Yuan L."/>
            <person name="Wang S."/>
            <person name="Wang H."/>
            <person name="Xu D."/>
            <person name="Wang A."/>
            <person name="Fan W."/>
        </authorList>
    </citation>
    <scope>NUCLEOTIDE SEQUENCE</scope>
    <source>
        <strain evidence="8">WSJ</strain>
        <tissue evidence="8">Leaf</tissue>
    </source>
</reference>
<dbReference type="AlphaFoldDB" id="A0AAD8P6I6"/>
<dbReference type="PANTHER" id="PTHR45914:SF12">
    <property type="entry name" value="TRANSCRIPTION FACTOR BHLH87"/>
    <property type="match status" value="1"/>
</dbReference>
<accession>A0AAD8P6I6</accession>
<comment type="caution">
    <text evidence="8">The sequence shown here is derived from an EMBL/GenBank/DDBJ whole genome shotgun (WGS) entry which is preliminary data.</text>
</comment>
<protein>
    <recommendedName>
        <fullName evidence="7">BHLH domain-containing protein</fullName>
    </recommendedName>
</protein>
<evidence type="ECO:0000313" key="8">
    <source>
        <dbReference type="EMBL" id="KAK1434179.1"/>
    </source>
</evidence>
<dbReference type="GO" id="GO:0003677">
    <property type="term" value="F:DNA binding"/>
    <property type="evidence" value="ECO:0007669"/>
    <property type="project" value="UniProtKB-KW"/>
</dbReference>
<dbReference type="PROSITE" id="PS50888">
    <property type="entry name" value="BHLH"/>
    <property type="match status" value="1"/>
</dbReference>
<keyword evidence="5" id="KW-0539">Nucleus</keyword>
<organism evidence="8 9">
    <name type="scientific">Tagetes erecta</name>
    <name type="common">African marigold</name>
    <dbReference type="NCBI Taxonomy" id="13708"/>
    <lineage>
        <taxon>Eukaryota</taxon>
        <taxon>Viridiplantae</taxon>
        <taxon>Streptophyta</taxon>
        <taxon>Embryophyta</taxon>
        <taxon>Tracheophyta</taxon>
        <taxon>Spermatophyta</taxon>
        <taxon>Magnoliopsida</taxon>
        <taxon>eudicotyledons</taxon>
        <taxon>Gunneridae</taxon>
        <taxon>Pentapetalae</taxon>
        <taxon>asterids</taxon>
        <taxon>campanulids</taxon>
        <taxon>Asterales</taxon>
        <taxon>Asteraceae</taxon>
        <taxon>Asteroideae</taxon>
        <taxon>Heliantheae alliance</taxon>
        <taxon>Tageteae</taxon>
        <taxon>Tagetes</taxon>
    </lineage>
</organism>